<dbReference type="SMART" id="SM01391">
    <property type="entry name" value="Filament"/>
    <property type="match status" value="1"/>
</dbReference>
<dbReference type="GO" id="GO:0045109">
    <property type="term" value="P:intermediate filament organization"/>
    <property type="evidence" value="ECO:0007669"/>
    <property type="project" value="TreeGrafter"/>
</dbReference>
<evidence type="ECO:0000256" key="3">
    <source>
        <dbReference type="SAM" id="Coils"/>
    </source>
</evidence>
<dbReference type="PANTHER" id="PTHR45652:SF21">
    <property type="entry name" value="ZINC FINGER CCCH DOMAIN-CONTAINING PROTEIN 13-LIKE ISOFORM X1"/>
    <property type="match status" value="1"/>
</dbReference>
<dbReference type="OMA" id="WQQKVDN"/>
<dbReference type="Pfam" id="PF00038">
    <property type="entry name" value="Filament"/>
    <property type="match status" value="1"/>
</dbReference>
<organism evidence="5 6">
    <name type="scientific">Chiloscyllium punctatum</name>
    <name type="common">Brownbanded bambooshark</name>
    <name type="synonym">Hemiscyllium punctatum</name>
    <dbReference type="NCBI Taxonomy" id="137246"/>
    <lineage>
        <taxon>Eukaryota</taxon>
        <taxon>Metazoa</taxon>
        <taxon>Chordata</taxon>
        <taxon>Craniata</taxon>
        <taxon>Vertebrata</taxon>
        <taxon>Chondrichthyes</taxon>
        <taxon>Elasmobranchii</taxon>
        <taxon>Galeomorphii</taxon>
        <taxon>Galeoidea</taxon>
        <taxon>Orectolobiformes</taxon>
        <taxon>Hemiscylliidae</taxon>
        <taxon>Chiloscyllium</taxon>
    </lineage>
</organism>
<feature type="coiled-coil region" evidence="3">
    <location>
        <begin position="265"/>
        <end position="320"/>
    </location>
</feature>
<reference evidence="5 6" key="1">
    <citation type="journal article" date="2018" name="Nat. Ecol. Evol.">
        <title>Shark genomes provide insights into elasmobranch evolution and the origin of vertebrates.</title>
        <authorList>
            <person name="Hara Y"/>
            <person name="Yamaguchi K"/>
            <person name="Onimaru K"/>
            <person name="Kadota M"/>
            <person name="Koyanagi M"/>
            <person name="Keeley SD"/>
            <person name="Tatsumi K"/>
            <person name="Tanaka K"/>
            <person name="Motone F"/>
            <person name="Kageyama Y"/>
            <person name="Nozu R"/>
            <person name="Adachi N"/>
            <person name="Nishimura O"/>
            <person name="Nakagawa R"/>
            <person name="Tanegashima C"/>
            <person name="Kiyatake I"/>
            <person name="Matsumoto R"/>
            <person name="Murakumo K"/>
            <person name="Nishida K"/>
            <person name="Terakita A"/>
            <person name="Kuratani S"/>
            <person name="Sato K"/>
            <person name="Hyodo S Kuraku.S."/>
        </authorList>
    </citation>
    <scope>NUCLEOTIDE SEQUENCE [LARGE SCALE GENOMIC DNA]</scope>
</reference>
<comment type="caution">
    <text evidence="5">The sequence shown here is derived from an EMBL/GenBank/DDBJ whole genome shotgun (WGS) entry which is preliminary data.</text>
</comment>
<name>A0A401RLJ7_CHIPU</name>
<dbReference type="PANTHER" id="PTHR45652">
    <property type="entry name" value="GLIAL FIBRILLARY ACIDIC PROTEIN"/>
    <property type="match status" value="1"/>
</dbReference>
<dbReference type="SUPFAM" id="SSF64593">
    <property type="entry name" value="Intermediate filament protein, coiled coil region"/>
    <property type="match status" value="1"/>
</dbReference>
<evidence type="ECO:0000313" key="6">
    <source>
        <dbReference type="Proteomes" id="UP000287033"/>
    </source>
</evidence>
<dbReference type="GO" id="GO:0005200">
    <property type="term" value="F:structural constituent of cytoskeleton"/>
    <property type="evidence" value="ECO:0007669"/>
    <property type="project" value="TreeGrafter"/>
</dbReference>
<dbReference type="GO" id="GO:0005882">
    <property type="term" value="C:intermediate filament"/>
    <property type="evidence" value="ECO:0007669"/>
    <property type="project" value="UniProtKB-KW"/>
</dbReference>
<dbReference type="OrthoDB" id="9946164at2759"/>
<dbReference type="AlphaFoldDB" id="A0A401RLJ7"/>
<dbReference type="InterPro" id="IPR039008">
    <property type="entry name" value="IF_rod_dom"/>
</dbReference>
<dbReference type="GO" id="GO:0005737">
    <property type="term" value="C:cytoplasm"/>
    <property type="evidence" value="ECO:0007669"/>
    <property type="project" value="TreeGrafter"/>
</dbReference>
<dbReference type="Gene3D" id="1.20.5.170">
    <property type="match status" value="1"/>
</dbReference>
<dbReference type="Proteomes" id="UP000287033">
    <property type="component" value="Unassembled WGS sequence"/>
</dbReference>
<dbReference type="InterPro" id="IPR050405">
    <property type="entry name" value="Intermediate_filament"/>
</dbReference>
<gene>
    <name evidence="5" type="ORF">chiPu_0021745</name>
</gene>
<feature type="domain" description="IF rod" evidence="4">
    <location>
        <begin position="44"/>
        <end position="320"/>
    </location>
</feature>
<dbReference type="EMBL" id="BEZZ01004696">
    <property type="protein sequence ID" value="GCC18964.1"/>
    <property type="molecule type" value="Genomic_DNA"/>
</dbReference>
<proteinExistence type="predicted"/>
<protein>
    <recommendedName>
        <fullName evidence="4">IF rod domain-containing protein</fullName>
    </recommendedName>
</protein>
<evidence type="ECO:0000256" key="1">
    <source>
        <dbReference type="ARBA" id="ARBA00022754"/>
    </source>
</evidence>
<feature type="coiled-coil region" evidence="3">
    <location>
        <begin position="35"/>
        <end position="229"/>
    </location>
</feature>
<keyword evidence="2 3" id="KW-0175">Coiled coil</keyword>
<evidence type="ECO:0000256" key="2">
    <source>
        <dbReference type="ARBA" id="ARBA00023054"/>
    </source>
</evidence>
<sequence length="407" mass="47457">MFSCSRTSSPGSATCTTAAPCQERQNEVAACEVAEKDLQEGMQEGKEQIKELNERFAKYINNTVLNLQRKNKELLAELKKLEKEEFIAVEKAYQKDYQDFQARVDEIQNELVLLKLEKDKLKARLEKECQLKREFDRDFQHLKKSYEDATAGLEKLQCQYKLLEAQLAQLKLVRDQERIYWQQKVDNLQNLDQAESNTLDLEQALRNMRQEYDQMARRNKEELQRYRHKFEENSVPLQKIKKETETYRNMVTDLRLRDEMHKNHLQEKEREISRIKEYNKSLDKKIEAQTTDFQTLVAVKNGLEQELSGYKSLLNQVEKKARDYNAPVCITAPPPPPPKPAEDVNKMCNARSVEQWCVNDVEKLIQLDEVGAPGIVIGVSVNGKEVWSEGDNNYQTVTVSPEWHPAL</sequence>
<accession>A0A401RLJ7</accession>
<keyword evidence="1" id="KW-0403">Intermediate filament</keyword>
<evidence type="ECO:0000313" key="5">
    <source>
        <dbReference type="EMBL" id="GCC18964.1"/>
    </source>
</evidence>
<evidence type="ECO:0000259" key="4">
    <source>
        <dbReference type="SMART" id="SM01391"/>
    </source>
</evidence>
<keyword evidence="6" id="KW-1185">Reference proteome</keyword>